<comment type="cofactor">
    <cofactor evidence="7">
        <name>Zn(2+)</name>
        <dbReference type="ChEBI" id="CHEBI:29105"/>
    </cofactor>
    <text evidence="7">Binds 1 zinc ion.</text>
</comment>
<feature type="binding site" evidence="7">
    <location>
        <position position="132"/>
    </location>
    <ligand>
        <name>Zn(2+)</name>
        <dbReference type="ChEBI" id="CHEBI:29105"/>
        <note>catalytic</note>
    </ligand>
</feature>
<dbReference type="Pfam" id="PF02130">
    <property type="entry name" value="YbeY"/>
    <property type="match status" value="1"/>
</dbReference>
<dbReference type="PROSITE" id="PS01306">
    <property type="entry name" value="UPF0054"/>
    <property type="match status" value="1"/>
</dbReference>
<dbReference type="Gene3D" id="3.40.390.30">
    <property type="entry name" value="Metalloproteases ('zincins'), catalytic domain"/>
    <property type="match status" value="1"/>
</dbReference>
<comment type="similarity">
    <text evidence="1 7">Belongs to the endoribonuclease YbeY family.</text>
</comment>
<evidence type="ECO:0000313" key="9">
    <source>
        <dbReference type="Proteomes" id="UP001623232"/>
    </source>
</evidence>
<dbReference type="SUPFAM" id="SSF55486">
    <property type="entry name" value="Metalloproteases ('zincins'), catalytic domain"/>
    <property type="match status" value="1"/>
</dbReference>
<keyword evidence="7" id="KW-0963">Cytoplasm</keyword>
<evidence type="ECO:0000256" key="1">
    <source>
        <dbReference type="ARBA" id="ARBA00010875"/>
    </source>
</evidence>
<reference evidence="8 9" key="1">
    <citation type="submission" date="2023-04" db="EMBL/GenBank/DDBJ databases">
        <title>Complete genome sequence of Alisedimentitalea scapharcae.</title>
        <authorList>
            <person name="Rong J.-C."/>
            <person name="Yi M.-L."/>
            <person name="Zhao Q."/>
        </authorList>
    </citation>
    <scope>NUCLEOTIDE SEQUENCE [LARGE SCALE GENOMIC DNA]</scope>
    <source>
        <strain evidence="8 9">KCTC 42119</strain>
    </source>
</reference>
<dbReference type="EMBL" id="CP123584">
    <property type="protein sequence ID" value="WZK89679.1"/>
    <property type="molecule type" value="Genomic_DNA"/>
</dbReference>
<dbReference type="PANTHER" id="PTHR46986">
    <property type="entry name" value="ENDORIBONUCLEASE YBEY, CHLOROPLASTIC"/>
    <property type="match status" value="1"/>
</dbReference>
<dbReference type="EC" id="3.1.-.-" evidence="7"/>
<evidence type="ECO:0000256" key="4">
    <source>
        <dbReference type="ARBA" id="ARBA00022759"/>
    </source>
</evidence>
<feature type="binding site" evidence="7">
    <location>
        <position position="138"/>
    </location>
    <ligand>
        <name>Zn(2+)</name>
        <dbReference type="ChEBI" id="CHEBI:29105"/>
        <note>catalytic</note>
    </ligand>
</feature>
<dbReference type="Proteomes" id="UP001623232">
    <property type="component" value="Chromosome"/>
</dbReference>
<dbReference type="PANTHER" id="PTHR46986:SF1">
    <property type="entry name" value="ENDORIBONUCLEASE YBEY, CHLOROPLASTIC"/>
    <property type="match status" value="1"/>
</dbReference>
<dbReference type="InterPro" id="IPR002036">
    <property type="entry name" value="YbeY"/>
</dbReference>
<proteinExistence type="inferred from homology"/>
<keyword evidence="7" id="KW-0698">rRNA processing</keyword>
<dbReference type="InterPro" id="IPR023091">
    <property type="entry name" value="MetalPrtase_cat_dom_sf_prd"/>
</dbReference>
<keyword evidence="2 7" id="KW-0540">Nuclease</keyword>
<organism evidence="8 9">
    <name type="scientific">Aliisedimentitalea scapharcae</name>
    <dbReference type="NCBI Taxonomy" id="1524259"/>
    <lineage>
        <taxon>Bacteria</taxon>
        <taxon>Pseudomonadati</taxon>
        <taxon>Pseudomonadota</taxon>
        <taxon>Alphaproteobacteria</taxon>
        <taxon>Rhodobacterales</taxon>
        <taxon>Roseobacteraceae</taxon>
        <taxon>Aliisedimentitalea</taxon>
    </lineage>
</organism>
<keyword evidence="7" id="KW-0690">Ribosome biogenesis</keyword>
<comment type="subcellular location">
    <subcellularLocation>
        <location evidence="7">Cytoplasm</location>
    </subcellularLocation>
</comment>
<keyword evidence="4 7" id="KW-0255">Endonuclease</keyword>
<evidence type="ECO:0000313" key="8">
    <source>
        <dbReference type="EMBL" id="WZK89679.1"/>
    </source>
</evidence>
<accession>A0ABZ2XWF4</accession>
<dbReference type="NCBIfam" id="TIGR00043">
    <property type="entry name" value="rRNA maturation RNase YbeY"/>
    <property type="match status" value="1"/>
</dbReference>
<evidence type="ECO:0000256" key="3">
    <source>
        <dbReference type="ARBA" id="ARBA00022723"/>
    </source>
</evidence>
<keyword evidence="6 7" id="KW-0862">Zinc</keyword>
<evidence type="ECO:0000256" key="5">
    <source>
        <dbReference type="ARBA" id="ARBA00022801"/>
    </source>
</evidence>
<dbReference type="InterPro" id="IPR020549">
    <property type="entry name" value="YbeY_CS"/>
</dbReference>
<gene>
    <name evidence="7 8" type="primary">ybeY</name>
    <name evidence="8" type="ORF">QEZ52_03765</name>
</gene>
<evidence type="ECO:0000256" key="7">
    <source>
        <dbReference type="HAMAP-Rule" id="MF_00009"/>
    </source>
</evidence>
<evidence type="ECO:0000256" key="6">
    <source>
        <dbReference type="ARBA" id="ARBA00022833"/>
    </source>
</evidence>
<keyword evidence="5 7" id="KW-0378">Hydrolase</keyword>
<sequence>MMLEFSIEDDRWQDIDFEPLATRAVGAVLEKFEIDPEGCEISVLACDDARIAELNAEFRAKPSPTNVLSWPADDLSAEDPGGLPTPPKPDFTGDIALGDIAISWDTCAREALEAGRPVADHVTHLVIHGLLHLLGYDHIRDPDATLMEGIEVAILGIMGIDDPYKERDGPTRPEF</sequence>
<dbReference type="HAMAP" id="MF_00009">
    <property type="entry name" value="Endoribonucl_YbeY"/>
    <property type="match status" value="1"/>
</dbReference>
<keyword evidence="9" id="KW-1185">Reference proteome</keyword>
<comment type="function">
    <text evidence="7">Single strand-specific metallo-endoribonuclease involved in late-stage 70S ribosome quality control and in maturation of the 3' terminus of the 16S rRNA.</text>
</comment>
<dbReference type="RefSeq" id="WP_406648087.1">
    <property type="nucleotide sequence ID" value="NZ_CP123584.1"/>
</dbReference>
<feature type="binding site" evidence="7">
    <location>
        <position position="128"/>
    </location>
    <ligand>
        <name>Zn(2+)</name>
        <dbReference type="ChEBI" id="CHEBI:29105"/>
        <note>catalytic</note>
    </ligand>
</feature>
<evidence type="ECO:0000256" key="2">
    <source>
        <dbReference type="ARBA" id="ARBA00022722"/>
    </source>
</evidence>
<name>A0ABZ2XWF4_9RHOB</name>
<keyword evidence="3 7" id="KW-0479">Metal-binding</keyword>
<protein>
    <recommendedName>
        <fullName evidence="7">Endoribonuclease YbeY</fullName>
        <ecNumber evidence="7">3.1.-.-</ecNumber>
    </recommendedName>
</protein>